<evidence type="ECO:0000313" key="2">
    <source>
        <dbReference type="EMBL" id="AMB17255.1"/>
    </source>
</evidence>
<organism evidence="2 3">
    <name type="scientific">Mycobacterium phage Weiss13</name>
    <dbReference type="NCBI Taxonomy" id="1784843"/>
    <lineage>
        <taxon>Viruses</taxon>
        <taxon>Duplodnaviria</taxon>
        <taxon>Heunggongvirae</taxon>
        <taxon>Uroviricota</taxon>
        <taxon>Caudoviricetes</taxon>
        <taxon>Papyrusvirus</taxon>
        <taxon>Papyrusvirus send513</taxon>
    </lineage>
</organism>
<dbReference type="Proteomes" id="UP000224265">
    <property type="component" value="Segment"/>
</dbReference>
<gene>
    <name evidence="2" type="ORF">SEA_WEISS13_41</name>
</gene>
<sequence>MSNPDDIAYTVVLETLVAVLALKLGADPNELVPNVLREVTEAEGMESLGTDRLIEQRWTGRQMPLSAQSALLPQVNAAATWANRGKRGLRSPETAEKPDLRARLADYKQRLSEAVSEGDPI</sequence>
<feature type="compositionally biased region" description="Basic and acidic residues" evidence="1">
    <location>
        <begin position="93"/>
        <end position="102"/>
    </location>
</feature>
<dbReference type="EMBL" id="KT591076">
    <property type="protein sequence ID" value="AMB17255.1"/>
    <property type="molecule type" value="Genomic_DNA"/>
</dbReference>
<feature type="region of interest" description="Disordered" evidence="1">
    <location>
        <begin position="83"/>
        <end position="102"/>
    </location>
</feature>
<protein>
    <submittedName>
        <fullName evidence="2">Uncharacterized protein</fullName>
    </submittedName>
</protein>
<proteinExistence type="predicted"/>
<evidence type="ECO:0000256" key="1">
    <source>
        <dbReference type="SAM" id="MobiDB-lite"/>
    </source>
</evidence>
<name>A0A0Y0A9M5_9CAUD</name>
<evidence type="ECO:0000313" key="3">
    <source>
        <dbReference type="Proteomes" id="UP000224265"/>
    </source>
</evidence>
<accession>A0A0Y0A9M5</accession>
<reference evidence="2 3" key="1">
    <citation type="submission" date="2015-08" db="EMBL/GenBank/DDBJ databases">
        <authorList>
            <person name="Adams C.A."/>
            <person name="Ardeshna N.S."/>
            <person name="Badithe A.V."/>
            <person name="Badrani J.H."/>
            <person name="Birkholz E.A."/>
            <person name="Butler M."/>
            <person name="Chu A."/>
            <person name="Farmer C.N."/>
            <person name="Frischer G.M."/>
            <person name="Hsieh L.Y."/>
            <person name="Jackson K.B."/>
            <person name="Kagy D.N."/>
            <person name="Kendall J.C."/>
            <person name="Lin C.Y."/>
            <person name="Morgan M.N."/>
            <person name="Nachnani R."/>
            <person name="Nadeau S.M."/>
            <person name="Parikh M."/>
            <person name="Perez M.V."/>
            <person name="Peters C.E."/>
            <person name="Pogliano J."/>
            <person name="Popescu N.I."/>
            <person name="Shiao R."/>
            <person name="Song C.L."/>
            <person name="Ting J.M."/>
            <person name="Udani D.R."/>
            <person name="Waller L.B."/>
            <person name="Wang A.Y."/>
            <person name="Wu C.E."/>
            <person name="Yang A.B."/>
            <person name="Yao J."/>
            <person name="Zhang B.H."/>
            <person name="Anders K.R."/>
            <person name="Bradley K.W."/>
            <person name="Asai D.J."/>
            <person name="Bowman C.A."/>
            <person name="Russell D.A."/>
            <person name="Pope W.H."/>
            <person name="Jacobs-Sera D."/>
            <person name="Hendrix R.W."/>
            <person name="Hatfull G.F."/>
        </authorList>
    </citation>
    <scope>NUCLEOTIDE SEQUENCE [LARGE SCALE GENOMIC DNA]</scope>
</reference>